<dbReference type="AlphaFoldDB" id="A0A221K8X8"/>
<keyword evidence="2" id="KW-0012">Acyltransferase</keyword>
<evidence type="ECO:0000256" key="2">
    <source>
        <dbReference type="ARBA" id="ARBA00023315"/>
    </source>
</evidence>
<dbReference type="Gene3D" id="3.40.630.30">
    <property type="match status" value="1"/>
</dbReference>
<keyword evidence="1 4" id="KW-0808">Transferase</keyword>
<evidence type="ECO:0000313" key="5">
    <source>
        <dbReference type="Proteomes" id="UP000199754"/>
    </source>
</evidence>
<sequence length="150" mass="16314">MRIRHALEADVPAIAQLARELASHVADPDPGADTDALLRLGFGGDRWFDCLLAEIGTEIVGFASYGKRFEIHTGSRRLWLGDLVVTQRCRNRGVGGALIAALRHKAVELGCDVIVLDLWAENASARAFYRKVGAVRDAELEVHLIPTGAD</sequence>
<dbReference type="InterPro" id="IPR000182">
    <property type="entry name" value="GNAT_dom"/>
</dbReference>
<reference evidence="4 5" key="1">
    <citation type="submission" date="2017-07" db="EMBL/GenBank/DDBJ databases">
        <title>Genome Sequence of Sulfitobacter pseudonitzschiae Strain SMR1 Isolated from a culture of the Diatom Skeletonema marinoi.</title>
        <authorList>
            <person name="Topel M."/>
            <person name="Pinder M.I.M."/>
            <person name="Johansson O.N."/>
            <person name="Kourtchenko O."/>
            <person name="Godhe A."/>
            <person name="Clarke A.K."/>
        </authorList>
    </citation>
    <scope>NUCLEOTIDE SEQUENCE [LARGE SCALE GENOMIC DNA]</scope>
    <source>
        <strain evidence="4 5">SMR1</strain>
        <plasmid evidence="4 5">pSMR1-5</plasmid>
    </source>
</reference>
<geneLocation type="plasmid" evidence="4 5">
    <name>pSMR1-5</name>
</geneLocation>
<dbReference type="InterPro" id="IPR051016">
    <property type="entry name" value="Diverse_Substrate_AcTransf"/>
</dbReference>
<keyword evidence="5" id="KW-1185">Reference proteome</keyword>
<gene>
    <name evidence="4" type="ORF">SULPSESMR1_03664</name>
</gene>
<dbReference type="Proteomes" id="UP000199754">
    <property type="component" value="Plasmid pSMR1-5"/>
</dbReference>
<evidence type="ECO:0000259" key="3">
    <source>
        <dbReference type="PROSITE" id="PS51186"/>
    </source>
</evidence>
<dbReference type="InterPro" id="IPR016181">
    <property type="entry name" value="Acyl_CoA_acyltransferase"/>
</dbReference>
<dbReference type="PANTHER" id="PTHR10545">
    <property type="entry name" value="DIAMINE N-ACETYLTRANSFERASE"/>
    <property type="match status" value="1"/>
</dbReference>
<evidence type="ECO:0000256" key="1">
    <source>
        <dbReference type="ARBA" id="ARBA00022679"/>
    </source>
</evidence>
<feature type="domain" description="N-acetyltransferase" evidence="3">
    <location>
        <begin position="1"/>
        <end position="150"/>
    </location>
</feature>
<dbReference type="Pfam" id="PF00583">
    <property type="entry name" value="Acetyltransf_1"/>
    <property type="match status" value="1"/>
</dbReference>
<dbReference type="EMBL" id="CP022420">
    <property type="protein sequence ID" value="ASM75462.1"/>
    <property type="molecule type" value="Genomic_DNA"/>
</dbReference>
<organism evidence="4 5">
    <name type="scientific">Pseudosulfitobacter pseudonitzschiae</name>
    <dbReference type="NCBI Taxonomy" id="1402135"/>
    <lineage>
        <taxon>Bacteria</taxon>
        <taxon>Pseudomonadati</taxon>
        <taxon>Pseudomonadota</taxon>
        <taxon>Alphaproteobacteria</taxon>
        <taxon>Rhodobacterales</taxon>
        <taxon>Roseobacteraceae</taxon>
        <taxon>Pseudosulfitobacter</taxon>
    </lineage>
</organism>
<keyword evidence="4" id="KW-0614">Plasmid</keyword>
<dbReference type="CDD" id="cd04301">
    <property type="entry name" value="NAT_SF"/>
    <property type="match status" value="1"/>
</dbReference>
<evidence type="ECO:0000313" key="4">
    <source>
        <dbReference type="EMBL" id="ASM75462.1"/>
    </source>
</evidence>
<dbReference type="PROSITE" id="PS51186">
    <property type="entry name" value="GNAT"/>
    <property type="match status" value="1"/>
</dbReference>
<dbReference type="OrthoDB" id="7743696at2"/>
<accession>A0A221K8X8</accession>
<dbReference type="SUPFAM" id="SSF55729">
    <property type="entry name" value="Acyl-CoA N-acyltransferases (Nat)"/>
    <property type="match status" value="1"/>
</dbReference>
<dbReference type="KEGG" id="spse:SULPSESMR1_03664"/>
<protein>
    <submittedName>
        <fullName evidence="4">Putative acetyltransferase</fullName>
    </submittedName>
</protein>
<dbReference type="RefSeq" id="WP_089423459.1">
    <property type="nucleotide sequence ID" value="NZ_CP022420.1"/>
</dbReference>
<proteinExistence type="predicted"/>
<dbReference type="PANTHER" id="PTHR10545:SF29">
    <property type="entry name" value="GH14572P-RELATED"/>
    <property type="match status" value="1"/>
</dbReference>
<dbReference type="GO" id="GO:0008080">
    <property type="term" value="F:N-acetyltransferase activity"/>
    <property type="evidence" value="ECO:0007669"/>
    <property type="project" value="UniProtKB-ARBA"/>
</dbReference>
<name>A0A221K8X8_9RHOB</name>